<dbReference type="PANTHER" id="PTHR45766">
    <property type="entry name" value="DNA ANNEALING HELICASE AND ENDONUCLEASE ZRANB3 FAMILY MEMBER"/>
    <property type="match status" value="1"/>
</dbReference>
<proteinExistence type="predicted"/>
<organism evidence="6 7">
    <name type="scientific">Chlamydomonas eustigma</name>
    <dbReference type="NCBI Taxonomy" id="1157962"/>
    <lineage>
        <taxon>Eukaryota</taxon>
        <taxon>Viridiplantae</taxon>
        <taxon>Chlorophyta</taxon>
        <taxon>core chlorophytes</taxon>
        <taxon>Chlorophyceae</taxon>
        <taxon>CS clade</taxon>
        <taxon>Chlamydomonadales</taxon>
        <taxon>Chlamydomonadaceae</taxon>
        <taxon>Chlamydomonas</taxon>
    </lineage>
</organism>
<dbReference type="GO" id="GO:0005524">
    <property type="term" value="F:ATP binding"/>
    <property type="evidence" value="ECO:0007669"/>
    <property type="project" value="UniProtKB-KW"/>
</dbReference>
<dbReference type="PROSITE" id="PS51192">
    <property type="entry name" value="HELICASE_ATP_BIND_1"/>
    <property type="match status" value="1"/>
</dbReference>
<evidence type="ECO:0000256" key="1">
    <source>
        <dbReference type="ARBA" id="ARBA00022741"/>
    </source>
</evidence>
<evidence type="ECO:0000259" key="5">
    <source>
        <dbReference type="PROSITE" id="PS51192"/>
    </source>
</evidence>
<dbReference type="GO" id="GO:0004520">
    <property type="term" value="F:DNA endonuclease activity"/>
    <property type="evidence" value="ECO:0007669"/>
    <property type="project" value="TreeGrafter"/>
</dbReference>
<dbReference type="PANTHER" id="PTHR45766:SF3">
    <property type="entry name" value="DNA ANNEALING HELICASE AND ENDONUCLEASE ZRANB3"/>
    <property type="match status" value="1"/>
</dbReference>
<dbReference type="InterPro" id="IPR027417">
    <property type="entry name" value="P-loop_NTPase"/>
</dbReference>
<dbReference type="OrthoDB" id="551123at2759"/>
<dbReference type="SUPFAM" id="SSF52540">
    <property type="entry name" value="P-loop containing nucleoside triphosphate hydrolases"/>
    <property type="match status" value="2"/>
</dbReference>
<sequence>TRWVLPNRAAFPTWFYEGFKDSEDDSGLFVQQRIVRDFIGTDGPHKGLILYHGLGVGKTCAAIATAVSALANNNAQKVIVLTQASLRQYFKEEMVKCAKLDRHDARFVFLAYNNSQMDTDLIPQEYFDNAIIIIDEVHRFVSRAMKPSSSCHTIFGRIMKSKSKRLLLSGTPIINEPFELSLLLNLAHGYQDSYVVSGPRAGLPQHPRVDQIVFKSPKVAIVQLYPPGFERSSTAETVQRSQDTMKPEDFLGSDVRLVRGFLLPMDPDDFEKMFLDGDNIKNQLLFLRRMSGLVSHFDERNPELYPRVLPRHIVKVPMSDHQFGFYSRIRIDEIKRERQAASYRARNLANNTDSEIANYKTFSRIACNFVFPEGITRPRPKVTRGENANEVYNVRLGKALHQVEEALAKDPQLIEKCSPKMHLVVRAIANSTGSCVLYSEFRTAEGIRLLEYIASISSHETKNKNSEVLERLFSSRSKWATYDPDTRWASQQLRLFNSELNADKYPEDKEIQEELVKMYGSYDNRRGEIVKCLLISVSGSEGISLKNVRHVHILEPYWNDIRIQQVIGRAVRAGSHLALKPEEREVDVVLYCSCLTETQKKDAFILRNTDQGKTADELLLELADRKTRVSNDFLELLRRGSIDCNIHRPGKCFNHDTRIPDEMHIVAPILDLESDDVTYVRRNITGKKLPHPVKRLLLRGVDNVEFYAYRMSDDRVVYADIYDVTGRLRYV</sequence>
<dbReference type="SMART" id="SM00487">
    <property type="entry name" value="DEXDc"/>
    <property type="match status" value="1"/>
</dbReference>
<comment type="caution">
    <text evidence="6">The sequence shown here is derived from an EMBL/GenBank/DDBJ whole genome shotgun (WGS) entry which is preliminary data.</text>
</comment>
<feature type="non-terminal residue" evidence="6">
    <location>
        <position position="1"/>
    </location>
</feature>
<dbReference type="GO" id="GO:0043596">
    <property type="term" value="C:nuclear replication fork"/>
    <property type="evidence" value="ECO:0007669"/>
    <property type="project" value="TreeGrafter"/>
</dbReference>
<gene>
    <name evidence="6" type="ORF">CEUSTIGMA_g12558.t1</name>
</gene>
<dbReference type="GO" id="GO:0031297">
    <property type="term" value="P:replication fork processing"/>
    <property type="evidence" value="ECO:0007669"/>
    <property type="project" value="TreeGrafter"/>
</dbReference>
<dbReference type="Gene3D" id="3.40.50.300">
    <property type="entry name" value="P-loop containing nucleotide triphosphate hydrolases"/>
    <property type="match status" value="1"/>
</dbReference>
<accession>A0A250XQ01</accession>
<evidence type="ECO:0000256" key="3">
    <source>
        <dbReference type="ARBA" id="ARBA00022806"/>
    </source>
</evidence>
<dbReference type="SMART" id="SM00490">
    <property type="entry name" value="HELICc"/>
    <property type="match status" value="1"/>
</dbReference>
<evidence type="ECO:0000256" key="2">
    <source>
        <dbReference type="ARBA" id="ARBA00022801"/>
    </source>
</evidence>
<dbReference type="InterPro" id="IPR038718">
    <property type="entry name" value="SNF2-like_sf"/>
</dbReference>
<keyword evidence="2" id="KW-0378">Hydrolase</keyword>
<dbReference type="GO" id="GO:0003677">
    <property type="term" value="F:DNA binding"/>
    <property type="evidence" value="ECO:0007669"/>
    <property type="project" value="InterPro"/>
</dbReference>
<dbReference type="Pfam" id="PF00271">
    <property type="entry name" value="Helicase_C"/>
    <property type="match status" value="1"/>
</dbReference>
<evidence type="ECO:0000313" key="7">
    <source>
        <dbReference type="Proteomes" id="UP000232323"/>
    </source>
</evidence>
<dbReference type="InterPro" id="IPR001650">
    <property type="entry name" value="Helicase_C-like"/>
</dbReference>
<dbReference type="AlphaFoldDB" id="A0A250XQ01"/>
<feature type="domain" description="Helicase ATP-binding" evidence="5">
    <location>
        <begin position="39"/>
        <end position="190"/>
    </location>
</feature>
<evidence type="ECO:0000313" key="6">
    <source>
        <dbReference type="EMBL" id="GAX85138.1"/>
    </source>
</evidence>
<protein>
    <recommendedName>
        <fullName evidence="5">Helicase ATP-binding domain-containing protein</fullName>
    </recommendedName>
</protein>
<dbReference type="InterPro" id="IPR006935">
    <property type="entry name" value="Helicase/UvrB_N"/>
</dbReference>
<dbReference type="GO" id="GO:0004386">
    <property type="term" value="F:helicase activity"/>
    <property type="evidence" value="ECO:0007669"/>
    <property type="project" value="UniProtKB-KW"/>
</dbReference>
<evidence type="ECO:0000256" key="4">
    <source>
        <dbReference type="ARBA" id="ARBA00022840"/>
    </source>
</evidence>
<keyword evidence="3" id="KW-0347">Helicase</keyword>
<dbReference type="InterPro" id="IPR014001">
    <property type="entry name" value="Helicase_ATP-bd"/>
</dbReference>
<name>A0A250XQ01_9CHLO</name>
<reference evidence="6 7" key="1">
    <citation type="submission" date="2017-08" db="EMBL/GenBank/DDBJ databases">
        <title>Acidophilic green algal genome provides insights into adaptation to an acidic environment.</title>
        <authorList>
            <person name="Hirooka S."/>
            <person name="Hirose Y."/>
            <person name="Kanesaki Y."/>
            <person name="Higuchi S."/>
            <person name="Fujiwara T."/>
            <person name="Onuma R."/>
            <person name="Era A."/>
            <person name="Ohbayashi R."/>
            <person name="Uzuka A."/>
            <person name="Nozaki H."/>
            <person name="Yoshikawa H."/>
            <person name="Miyagishima S.Y."/>
        </authorList>
    </citation>
    <scope>NUCLEOTIDE SEQUENCE [LARGE SCALE GENOMIC DNA]</scope>
    <source>
        <strain evidence="6 7">NIES-2499</strain>
    </source>
</reference>
<dbReference type="EMBL" id="BEGY01000152">
    <property type="protein sequence ID" value="GAX85138.1"/>
    <property type="molecule type" value="Genomic_DNA"/>
</dbReference>
<dbReference type="Pfam" id="PF04851">
    <property type="entry name" value="ResIII"/>
    <property type="match status" value="1"/>
</dbReference>
<keyword evidence="4" id="KW-0067">ATP-binding</keyword>
<dbReference type="GO" id="GO:0006281">
    <property type="term" value="P:DNA repair"/>
    <property type="evidence" value="ECO:0007669"/>
    <property type="project" value="TreeGrafter"/>
</dbReference>
<dbReference type="Gene3D" id="3.40.50.10810">
    <property type="entry name" value="Tandem AAA-ATPase domain"/>
    <property type="match status" value="1"/>
</dbReference>
<dbReference type="Proteomes" id="UP000232323">
    <property type="component" value="Unassembled WGS sequence"/>
</dbReference>
<dbReference type="GO" id="GO:0016787">
    <property type="term" value="F:hydrolase activity"/>
    <property type="evidence" value="ECO:0007669"/>
    <property type="project" value="UniProtKB-KW"/>
</dbReference>
<keyword evidence="1" id="KW-0547">Nucleotide-binding</keyword>
<keyword evidence="7" id="KW-1185">Reference proteome</keyword>